<dbReference type="CDD" id="cd12423">
    <property type="entry name" value="RRM3_PTBP1_like"/>
    <property type="match status" value="1"/>
</dbReference>
<feature type="domain" description="RRM" evidence="3">
    <location>
        <begin position="553"/>
        <end position="627"/>
    </location>
</feature>
<evidence type="ECO:0000256" key="2">
    <source>
        <dbReference type="SAM" id="MobiDB-lite"/>
    </source>
</evidence>
<dbReference type="InterPro" id="IPR035979">
    <property type="entry name" value="RBD_domain_sf"/>
</dbReference>
<dbReference type="Pfam" id="PF00076">
    <property type="entry name" value="RRM_1"/>
    <property type="match status" value="1"/>
</dbReference>
<protein>
    <submittedName>
        <fullName evidence="4">Polypyrimidine tract-binding protein 3</fullName>
    </submittedName>
</protein>
<dbReference type="Proteomes" id="UP000748531">
    <property type="component" value="Unassembled WGS sequence"/>
</dbReference>
<comment type="caution">
    <text evidence="4">The sequence shown here is derived from an EMBL/GenBank/DDBJ whole genome shotgun (WGS) entry which is preliminary data.</text>
</comment>
<sequence>MIARGKPGAHRVAPPWLDKPLLKLMKSRQNAWKRYRQCNTQAAYDKYKQIRNLVNSEKKRKRQLYEQGLGVSPQPVDSEFDPDIERLKTPPHAAPQHTFIQGMDSACKRTGYFGSTIVEDAKPRGSLNEQDKGSLEYDRRMFSACDSEIPSMVSREVAPFVNSYRPHGSASNISVYDPNLSNPQKRLAPNLPESQSSWSSKKARHGSESGDATAPSRVLFVRNLPSDVTEADVANLAIPFGAISNMVLTKSSGFGLIEMLNMVDAEDMVDYYSRVYAPSVRGKGPVAVTFSRYPSLTTTAPNQQISEAILNANKQFAASQDTPGSVLRAQLYQVPPGVHLGYRHFHRLFSQFGRILRIVTFKSGAVPNAFIEFENPISTHVAVLQTDGTSLNLDEAPGSPACIVHTDFSRQPTVEVRSEDSYSRDFIRNPLPDFDQPDRLDSPPISQNGLLHGNNVGLISQGAILEQLTEERLAMLEPAVLSELASRMVKPLLKAALSVGGQQANFLKSQAEVLEHFAPHGPSFSGGGPKMTPGSFMGGLAAKEETGRPIQSPVVYVSNLNKERVTPDTLFLLFGVYGDVQRVKILHNKKDSAMVQLADCLQAQAACNFLDKCPLYGKSIRCTLSKNMTVTIPVPGKDDSEASAENINQLNREYVGHRLHRFRRGNPRNIQNLCPPSKVLHITNLPADVSEEDITDAFIRISGCPVDNIKLFKSAKPRALVQLADVEKAITALLAMHDYELETNFRMCISFSKTPIRP</sequence>
<proteinExistence type="predicted"/>
<dbReference type="FunFam" id="3.30.70.330:FF:000341">
    <property type="entry name" value="Hephaestus, isoform C"/>
    <property type="match status" value="1"/>
</dbReference>
<dbReference type="Pfam" id="PF13893">
    <property type="entry name" value="RRM_5"/>
    <property type="match status" value="1"/>
</dbReference>
<evidence type="ECO:0000313" key="5">
    <source>
        <dbReference type="Proteomes" id="UP000748531"/>
    </source>
</evidence>
<organism evidence="4 5">
    <name type="scientific">Paragonimus heterotremus</name>
    <dbReference type="NCBI Taxonomy" id="100268"/>
    <lineage>
        <taxon>Eukaryota</taxon>
        <taxon>Metazoa</taxon>
        <taxon>Spiralia</taxon>
        <taxon>Lophotrochozoa</taxon>
        <taxon>Platyhelminthes</taxon>
        <taxon>Trematoda</taxon>
        <taxon>Digenea</taxon>
        <taxon>Plagiorchiida</taxon>
        <taxon>Troglotremata</taxon>
        <taxon>Troglotrematidae</taxon>
        <taxon>Paragonimus</taxon>
    </lineage>
</organism>
<accession>A0A8J4SKA5</accession>
<name>A0A8J4SKA5_9TREM</name>
<feature type="compositionally biased region" description="Polar residues" evidence="2">
    <location>
        <begin position="175"/>
        <end position="184"/>
    </location>
</feature>
<dbReference type="GO" id="GO:0003723">
    <property type="term" value="F:RNA binding"/>
    <property type="evidence" value="ECO:0007669"/>
    <property type="project" value="UniProtKB-UniRule"/>
</dbReference>
<dbReference type="SMART" id="SM00360">
    <property type="entry name" value="RRM"/>
    <property type="match status" value="3"/>
</dbReference>
<evidence type="ECO:0000313" key="4">
    <source>
        <dbReference type="EMBL" id="KAF5394982.1"/>
    </source>
</evidence>
<dbReference type="PANTHER" id="PTHR15592">
    <property type="entry name" value="MATRIN 3/NUCLEAR PROTEIN 220-RELATED"/>
    <property type="match status" value="1"/>
</dbReference>
<dbReference type="Gene3D" id="3.30.70.330">
    <property type="match status" value="4"/>
</dbReference>
<dbReference type="InterPro" id="IPR000504">
    <property type="entry name" value="RRM_dom"/>
</dbReference>
<dbReference type="InterPro" id="IPR012677">
    <property type="entry name" value="Nucleotide-bd_a/b_plait_sf"/>
</dbReference>
<reference evidence="4" key="1">
    <citation type="submission" date="2019-05" db="EMBL/GenBank/DDBJ databases">
        <title>Annotation for the trematode Paragonimus heterotremus.</title>
        <authorList>
            <person name="Choi Y.-J."/>
        </authorList>
    </citation>
    <scope>NUCLEOTIDE SEQUENCE</scope>
    <source>
        <strain evidence="4">LC</strain>
    </source>
</reference>
<dbReference type="EMBL" id="LUCH01017445">
    <property type="protein sequence ID" value="KAF5394982.1"/>
    <property type="molecule type" value="Genomic_DNA"/>
</dbReference>
<dbReference type="PROSITE" id="PS50102">
    <property type="entry name" value="RRM"/>
    <property type="match status" value="3"/>
</dbReference>
<keyword evidence="1" id="KW-0694">RNA-binding</keyword>
<keyword evidence="5" id="KW-1185">Reference proteome</keyword>
<gene>
    <name evidence="4" type="ORF">PHET_09057</name>
</gene>
<dbReference type="OrthoDB" id="296632at2759"/>
<dbReference type="InterPro" id="IPR055204">
    <property type="entry name" value="HNRNPL_RRM"/>
</dbReference>
<evidence type="ECO:0000256" key="1">
    <source>
        <dbReference type="PROSITE-ProRule" id="PRU00176"/>
    </source>
</evidence>
<dbReference type="AlphaFoldDB" id="A0A8J4SKA5"/>
<dbReference type="SUPFAM" id="SSF54928">
    <property type="entry name" value="RNA-binding domain, RBD"/>
    <property type="match status" value="3"/>
</dbReference>
<dbReference type="Pfam" id="PF22976">
    <property type="entry name" value="RRM_10"/>
    <property type="match status" value="1"/>
</dbReference>
<feature type="domain" description="RRM" evidence="3">
    <location>
        <begin position="678"/>
        <end position="754"/>
    </location>
</feature>
<evidence type="ECO:0000259" key="3">
    <source>
        <dbReference type="PROSITE" id="PS50102"/>
    </source>
</evidence>
<feature type="region of interest" description="Disordered" evidence="2">
    <location>
        <begin position="175"/>
        <end position="212"/>
    </location>
</feature>
<feature type="domain" description="RRM" evidence="3">
    <location>
        <begin position="217"/>
        <end position="293"/>
    </location>
</feature>